<evidence type="ECO:0000256" key="3">
    <source>
        <dbReference type="ARBA" id="ARBA00022702"/>
    </source>
</evidence>
<proteinExistence type="inferred from homology"/>
<protein>
    <submittedName>
        <fullName evidence="6">Uncharacterized protein</fullName>
    </submittedName>
</protein>
<evidence type="ECO:0000256" key="1">
    <source>
        <dbReference type="ARBA" id="ARBA00008693"/>
    </source>
</evidence>
<evidence type="ECO:0000313" key="6">
    <source>
        <dbReference type="EMBL" id="CEJ93624.1"/>
    </source>
</evidence>
<dbReference type="PROSITE" id="PS51257">
    <property type="entry name" value="PROKAR_LIPOPROTEIN"/>
    <property type="match status" value="1"/>
</dbReference>
<evidence type="ECO:0000256" key="5">
    <source>
        <dbReference type="SAM" id="SignalP"/>
    </source>
</evidence>
<reference evidence="6 7" key="1">
    <citation type="journal article" date="2015" name="Genome Announc.">
        <title>Draft Genome Sequence and Gene Annotation of the Entomopathogenic Fungus Verticillium hemipterigenum.</title>
        <authorList>
            <person name="Horn F."/>
            <person name="Habel A."/>
            <person name="Scharf D.H."/>
            <person name="Dworschak J."/>
            <person name="Brakhage A.A."/>
            <person name="Guthke R."/>
            <person name="Hertweck C."/>
            <person name="Linde J."/>
        </authorList>
    </citation>
    <scope>NUCLEOTIDE SEQUENCE [LARGE SCALE GENOMIC DNA]</scope>
</reference>
<dbReference type="GO" id="GO:0005179">
    <property type="term" value="F:hormone activity"/>
    <property type="evidence" value="ECO:0007669"/>
    <property type="project" value="UniProtKB-KW"/>
</dbReference>
<dbReference type="Proteomes" id="UP000039046">
    <property type="component" value="Unassembled WGS sequence"/>
</dbReference>
<accession>A0A0A1TFS4</accession>
<feature type="chain" id="PRO_5001989968" evidence="5">
    <location>
        <begin position="17"/>
        <end position="315"/>
    </location>
</feature>
<gene>
    <name evidence="6" type="ORF">VHEMI09202</name>
</gene>
<dbReference type="GO" id="GO:0006874">
    <property type="term" value="P:intracellular calcium ion homeostasis"/>
    <property type="evidence" value="ECO:0007669"/>
    <property type="project" value="TreeGrafter"/>
</dbReference>
<feature type="signal peptide" evidence="5">
    <location>
        <begin position="1"/>
        <end position="16"/>
    </location>
</feature>
<keyword evidence="5" id="KW-0732">Signal</keyword>
<evidence type="ECO:0000256" key="2">
    <source>
        <dbReference type="ARBA" id="ARBA00011748"/>
    </source>
</evidence>
<dbReference type="OrthoDB" id="2251794at2759"/>
<dbReference type="EMBL" id="CDHN01000005">
    <property type="protein sequence ID" value="CEJ93624.1"/>
    <property type="molecule type" value="Genomic_DNA"/>
</dbReference>
<dbReference type="AlphaFoldDB" id="A0A0A1TFS4"/>
<sequence length="315" mass="33621">MKFSAVLFAGQAAAACSPTLVLDSAAVPLVIKPSCGTLDTTRHAVFAFDHQSSHSLGDIVENTTISADAITLPKGIGANQIVTVAAFDSTGKQLLQSFNIATLQSSPNVERDSWSLVSRAAETPATSTCTACHPDVMCKTECQKPDRDCGFYASCAEAAWHCGPNGYPIGYGLKNCQKFMNRLDQFTTDGQAWIFRVLTCLQKFLVGPLSSCDSTCDSIKTQAFDSHPVCYVDSGVCSLGLWDNVQLVITINTDLIGAAALKQVFITGTKCGQRFLNMVVDEIKKLKGLLGSGNDIATLGKITVLEAAKKFLESL</sequence>
<dbReference type="STRING" id="1531966.A0A0A1TFS4"/>
<dbReference type="HOGENOM" id="CLU_883350_0_0_1"/>
<keyword evidence="7" id="KW-1185">Reference proteome</keyword>
<dbReference type="GO" id="GO:0005576">
    <property type="term" value="C:extracellular region"/>
    <property type="evidence" value="ECO:0007669"/>
    <property type="project" value="InterPro"/>
</dbReference>
<dbReference type="PANTHER" id="PTHR11245">
    <property type="entry name" value="STANNIOCALCIN"/>
    <property type="match status" value="1"/>
</dbReference>
<keyword evidence="4" id="KW-1015">Disulfide bond</keyword>
<dbReference type="InterPro" id="IPR004978">
    <property type="entry name" value="Stanniocalcin"/>
</dbReference>
<evidence type="ECO:0000313" key="7">
    <source>
        <dbReference type="Proteomes" id="UP000039046"/>
    </source>
</evidence>
<evidence type="ECO:0000256" key="4">
    <source>
        <dbReference type="ARBA" id="ARBA00023157"/>
    </source>
</evidence>
<dbReference type="PANTHER" id="PTHR11245:SF6">
    <property type="entry name" value="DUF19 DOMAIN-CONTAINING PROTEIN"/>
    <property type="match status" value="1"/>
</dbReference>
<organism evidence="6 7">
    <name type="scientific">[Torrubiella] hemipterigena</name>
    <dbReference type="NCBI Taxonomy" id="1531966"/>
    <lineage>
        <taxon>Eukaryota</taxon>
        <taxon>Fungi</taxon>
        <taxon>Dikarya</taxon>
        <taxon>Ascomycota</taxon>
        <taxon>Pezizomycotina</taxon>
        <taxon>Sordariomycetes</taxon>
        <taxon>Hypocreomycetidae</taxon>
        <taxon>Hypocreales</taxon>
        <taxon>Clavicipitaceae</taxon>
        <taxon>Clavicipitaceae incertae sedis</taxon>
        <taxon>'Torrubiella' clade</taxon>
    </lineage>
</organism>
<keyword evidence="3" id="KW-0372">Hormone</keyword>
<comment type="similarity">
    <text evidence="1">Belongs to the stanniocalcin family.</text>
</comment>
<comment type="subunit">
    <text evidence="2">Homodimer; disulfide-linked.</text>
</comment>
<name>A0A0A1TFS4_9HYPO</name>